<feature type="transmembrane region" description="Helical" evidence="1">
    <location>
        <begin position="37"/>
        <end position="59"/>
    </location>
</feature>
<evidence type="ECO:0000313" key="3">
    <source>
        <dbReference type="Proteomes" id="UP000569329"/>
    </source>
</evidence>
<evidence type="ECO:0000256" key="1">
    <source>
        <dbReference type="SAM" id="Phobius"/>
    </source>
</evidence>
<keyword evidence="3" id="KW-1185">Reference proteome</keyword>
<accession>A0A839DYY3</accession>
<feature type="transmembrane region" description="Helical" evidence="1">
    <location>
        <begin position="94"/>
        <end position="117"/>
    </location>
</feature>
<protein>
    <submittedName>
        <fullName evidence="2">Membrane protein YqaA with SNARE-associated domain</fullName>
    </submittedName>
</protein>
<proteinExistence type="predicted"/>
<gene>
    <name evidence="2" type="ORF">FHX42_002044</name>
</gene>
<reference evidence="2 3" key="1">
    <citation type="submission" date="2020-07" db="EMBL/GenBank/DDBJ databases">
        <title>Sequencing the genomes of 1000 actinobacteria strains.</title>
        <authorList>
            <person name="Klenk H.-P."/>
        </authorList>
    </citation>
    <scope>NUCLEOTIDE SEQUENCE [LARGE SCALE GENOMIC DNA]</scope>
    <source>
        <strain evidence="2 3">DSM 45975</strain>
    </source>
</reference>
<keyword evidence="1" id="KW-0812">Transmembrane</keyword>
<sequence>MTWLLSVFAVSAGTGVVPVFSSELYLVGVMVAHPELPWWLAGSVAAVGQLLGKSVHYLAARGVVALPRWVGRARWGRWSGWSGRFQRWCRRRPLWSAGVVLVSAVVGVPPFAMVVVAGGVARLSPAVIVPSGVVGRVSRYCLVAALPGMAQSWWW</sequence>
<evidence type="ECO:0000313" key="2">
    <source>
        <dbReference type="EMBL" id="MBA8824697.1"/>
    </source>
</evidence>
<dbReference type="Proteomes" id="UP000569329">
    <property type="component" value="Unassembled WGS sequence"/>
</dbReference>
<keyword evidence="1" id="KW-0472">Membrane</keyword>
<name>A0A839DYY3_9PSEU</name>
<comment type="caution">
    <text evidence="2">The sequence shown here is derived from an EMBL/GenBank/DDBJ whole genome shotgun (WGS) entry which is preliminary data.</text>
</comment>
<dbReference type="AlphaFoldDB" id="A0A839DYY3"/>
<organism evidence="2 3">
    <name type="scientific">Halosaccharopolyspora lacisalsi</name>
    <dbReference type="NCBI Taxonomy" id="1000566"/>
    <lineage>
        <taxon>Bacteria</taxon>
        <taxon>Bacillati</taxon>
        <taxon>Actinomycetota</taxon>
        <taxon>Actinomycetes</taxon>
        <taxon>Pseudonocardiales</taxon>
        <taxon>Pseudonocardiaceae</taxon>
        <taxon>Halosaccharopolyspora</taxon>
    </lineage>
</organism>
<dbReference type="RefSeq" id="WP_182543927.1">
    <property type="nucleotide sequence ID" value="NZ_JACGWZ010000002.1"/>
</dbReference>
<keyword evidence="1" id="KW-1133">Transmembrane helix</keyword>
<dbReference type="EMBL" id="JACGWZ010000002">
    <property type="protein sequence ID" value="MBA8824697.1"/>
    <property type="molecule type" value="Genomic_DNA"/>
</dbReference>